<dbReference type="InterPro" id="IPR036291">
    <property type="entry name" value="NAD(P)-bd_dom_sf"/>
</dbReference>
<dbReference type="EMBL" id="JAADYS010001265">
    <property type="protein sequence ID" value="KAF4463947.1"/>
    <property type="molecule type" value="Genomic_DNA"/>
</dbReference>
<sequence>MSVRSQFFPPSPSFTEDSLPSLSSRVYIITGATSGVGHELAKMLYSRSATVYIAARSAPRIDTAIQSIKSTFPDSTGRLEPLCIDLSDLTSIAPTAREFREKETRLDGLVLNAGVMTPPDGSKTKQDHELQMGTNCLGGYLLMRSIEDILVETAKVAERGTVRVVWLASTLQIGTPKGGIVWDEAKNKPTVVKNQMENYMMSKVGNVFLARETAQRLGRGGVMSVSVNPGFMKTELQRHMPGPVAFMMGLVFKGPQYGAYSELFGLLSPDVTPDRNGSFIVPWGRFGCLPEVLKLALESKEQGGTGISQLFVDWCERETYTYRY</sequence>
<reference evidence="4 5" key="1">
    <citation type="submission" date="2020-01" db="EMBL/GenBank/DDBJ databases">
        <title>Identification and distribution of gene clusters putatively required for synthesis of sphingolipid metabolism inhibitors in phylogenetically diverse species of the filamentous fungus Fusarium.</title>
        <authorList>
            <person name="Kim H.-S."/>
            <person name="Busman M."/>
            <person name="Brown D.W."/>
            <person name="Divon H."/>
            <person name="Uhlig S."/>
            <person name="Proctor R.H."/>
        </authorList>
    </citation>
    <scope>NUCLEOTIDE SEQUENCE [LARGE SCALE GENOMIC DNA]</scope>
    <source>
        <strain evidence="4 5">NRRL 20459</strain>
    </source>
</reference>
<dbReference type="PANTHER" id="PTHR24320:SF236">
    <property type="entry name" value="SHORT-CHAIN DEHYDROGENASE-RELATED"/>
    <property type="match status" value="1"/>
</dbReference>
<dbReference type="Gene3D" id="3.40.50.720">
    <property type="entry name" value="NAD(P)-binding Rossmann-like Domain"/>
    <property type="match status" value="1"/>
</dbReference>
<comment type="caution">
    <text evidence="4">The sequence shown here is derived from an EMBL/GenBank/DDBJ whole genome shotgun (WGS) entry which is preliminary data.</text>
</comment>
<dbReference type="AlphaFoldDB" id="A0A8H4L9D4"/>
<comment type="similarity">
    <text evidence="1">Belongs to the short-chain dehydrogenases/reductases (SDR) family.</text>
</comment>
<keyword evidence="5" id="KW-1185">Reference proteome</keyword>
<accession>A0A8H4L9D4</accession>
<evidence type="ECO:0000313" key="4">
    <source>
        <dbReference type="EMBL" id="KAF4463947.1"/>
    </source>
</evidence>
<name>A0A8H4L9D4_9HYPO</name>
<dbReference type="OrthoDB" id="191139at2759"/>
<evidence type="ECO:0000256" key="1">
    <source>
        <dbReference type="ARBA" id="ARBA00006484"/>
    </source>
</evidence>
<evidence type="ECO:0000313" key="5">
    <source>
        <dbReference type="Proteomes" id="UP000554235"/>
    </source>
</evidence>
<organism evidence="4 5">
    <name type="scientific">Fusarium albosuccineum</name>
    <dbReference type="NCBI Taxonomy" id="1237068"/>
    <lineage>
        <taxon>Eukaryota</taxon>
        <taxon>Fungi</taxon>
        <taxon>Dikarya</taxon>
        <taxon>Ascomycota</taxon>
        <taxon>Pezizomycotina</taxon>
        <taxon>Sordariomycetes</taxon>
        <taxon>Hypocreomycetidae</taxon>
        <taxon>Hypocreales</taxon>
        <taxon>Nectriaceae</taxon>
        <taxon>Fusarium</taxon>
        <taxon>Fusarium decemcellulare species complex</taxon>
    </lineage>
</organism>
<dbReference type="Proteomes" id="UP000554235">
    <property type="component" value="Unassembled WGS sequence"/>
</dbReference>
<dbReference type="SUPFAM" id="SSF51735">
    <property type="entry name" value="NAD(P)-binding Rossmann-fold domains"/>
    <property type="match status" value="1"/>
</dbReference>
<proteinExistence type="inferred from homology"/>
<dbReference type="PANTHER" id="PTHR24320">
    <property type="entry name" value="RETINOL DEHYDROGENASE"/>
    <property type="match status" value="1"/>
</dbReference>
<dbReference type="PRINTS" id="PR00081">
    <property type="entry name" value="GDHRDH"/>
</dbReference>
<gene>
    <name evidence="4" type="ORF">FALBO_9221</name>
</gene>
<evidence type="ECO:0000256" key="3">
    <source>
        <dbReference type="ARBA" id="ARBA00023002"/>
    </source>
</evidence>
<dbReference type="Pfam" id="PF00106">
    <property type="entry name" value="adh_short"/>
    <property type="match status" value="1"/>
</dbReference>
<keyword evidence="3" id="KW-0560">Oxidoreductase</keyword>
<dbReference type="GO" id="GO:0016491">
    <property type="term" value="F:oxidoreductase activity"/>
    <property type="evidence" value="ECO:0007669"/>
    <property type="project" value="UniProtKB-KW"/>
</dbReference>
<keyword evidence="2" id="KW-0521">NADP</keyword>
<dbReference type="InterPro" id="IPR002347">
    <property type="entry name" value="SDR_fam"/>
</dbReference>
<protein>
    <submittedName>
        <fullName evidence="4">Light induced alcohol dehydrogenase Bli-4</fullName>
    </submittedName>
</protein>
<evidence type="ECO:0000256" key="2">
    <source>
        <dbReference type="ARBA" id="ARBA00022857"/>
    </source>
</evidence>